<dbReference type="InterPro" id="IPR042211">
    <property type="entry name" value="CRISPR-assoc_Cas1_N"/>
</dbReference>
<evidence type="ECO:0000256" key="6">
    <source>
        <dbReference type="ARBA" id="ARBA00023118"/>
    </source>
</evidence>
<evidence type="ECO:0000313" key="12">
    <source>
        <dbReference type="Proteomes" id="UP000190285"/>
    </source>
</evidence>
<feature type="binding site" evidence="10">
    <location>
        <position position="207"/>
    </location>
    <ligand>
        <name>Mn(2+)</name>
        <dbReference type="ChEBI" id="CHEBI:29035"/>
    </ligand>
</feature>
<evidence type="ECO:0000256" key="9">
    <source>
        <dbReference type="ARBA" id="ARBA00038592"/>
    </source>
</evidence>
<keyword evidence="1 10" id="KW-0540">Nuclease</keyword>
<dbReference type="PANTHER" id="PTHR34353:SF2">
    <property type="entry name" value="CRISPR-ASSOCIATED ENDONUCLEASE CAS1 1"/>
    <property type="match status" value="1"/>
</dbReference>
<evidence type="ECO:0000256" key="1">
    <source>
        <dbReference type="ARBA" id="ARBA00022722"/>
    </source>
</evidence>
<evidence type="ECO:0000256" key="7">
    <source>
        <dbReference type="ARBA" id="ARBA00023125"/>
    </source>
</evidence>
<dbReference type="GO" id="GO:0043571">
    <property type="term" value="P:maintenance of CRISPR repeat elements"/>
    <property type="evidence" value="ECO:0007669"/>
    <property type="project" value="UniProtKB-UniRule"/>
</dbReference>
<dbReference type="PANTHER" id="PTHR34353">
    <property type="entry name" value="CRISPR-ASSOCIATED ENDONUCLEASE CAS1 1"/>
    <property type="match status" value="1"/>
</dbReference>
<feature type="binding site" evidence="10">
    <location>
        <position position="222"/>
    </location>
    <ligand>
        <name>Mn(2+)</name>
        <dbReference type="ChEBI" id="CHEBI:29035"/>
    </ligand>
</feature>
<dbReference type="Pfam" id="PF01867">
    <property type="entry name" value="Cas_Cas1"/>
    <property type="match status" value="1"/>
</dbReference>
<dbReference type="AlphaFoldDB" id="A0A1T5MQ98"/>
<dbReference type="Gene3D" id="3.100.10.20">
    <property type="entry name" value="CRISPR-associated endonuclease Cas1, N-terminal domain"/>
    <property type="match status" value="1"/>
</dbReference>
<keyword evidence="5 10" id="KW-0460">Magnesium</keyword>
<dbReference type="InterPro" id="IPR019855">
    <property type="entry name" value="CRISPR-assoc_Cas1_NMENI"/>
</dbReference>
<evidence type="ECO:0000256" key="4">
    <source>
        <dbReference type="ARBA" id="ARBA00022801"/>
    </source>
</evidence>
<evidence type="ECO:0000256" key="10">
    <source>
        <dbReference type="HAMAP-Rule" id="MF_01470"/>
    </source>
</evidence>
<dbReference type="OrthoDB" id="9803119at2"/>
<proteinExistence type="inferred from homology"/>
<keyword evidence="8 10" id="KW-0464">Manganese</keyword>
<dbReference type="HAMAP" id="MF_01470">
    <property type="entry name" value="Cas1"/>
    <property type="match status" value="1"/>
</dbReference>
<comment type="subunit">
    <text evidence="9 10">Homodimer, forms a heterotetramer with a Cas2 homodimer.</text>
</comment>
<evidence type="ECO:0000256" key="8">
    <source>
        <dbReference type="ARBA" id="ARBA00023211"/>
    </source>
</evidence>
<dbReference type="Proteomes" id="UP000190285">
    <property type="component" value="Unassembled WGS sequence"/>
</dbReference>
<reference evidence="11 12" key="1">
    <citation type="submission" date="2017-02" db="EMBL/GenBank/DDBJ databases">
        <authorList>
            <person name="Peterson S.W."/>
        </authorList>
    </citation>
    <scope>NUCLEOTIDE SEQUENCE [LARGE SCALE GENOMIC DNA]</scope>
    <source>
        <strain evidence="11 12">M1</strain>
    </source>
</reference>
<dbReference type="GO" id="GO:0003677">
    <property type="term" value="F:DNA binding"/>
    <property type="evidence" value="ECO:0007669"/>
    <property type="project" value="UniProtKB-KW"/>
</dbReference>
<dbReference type="GO" id="GO:0004520">
    <property type="term" value="F:DNA endonuclease activity"/>
    <property type="evidence" value="ECO:0007669"/>
    <property type="project" value="InterPro"/>
</dbReference>
<protein>
    <recommendedName>
        <fullName evidence="10">CRISPR-associated endonuclease Cas1</fullName>
        <ecNumber evidence="10">3.1.-.-</ecNumber>
    </recommendedName>
</protein>
<comment type="cofactor">
    <cofactor evidence="10">
        <name>Mg(2+)</name>
        <dbReference type="ChEBI" id="CHEBI:18420"/>
    </cofactor>
    <cofactor evidence="10">
        <name>Mn(2+)</name>
        <dbReference type="ChEBI" id="CHEBI:29035"/>
    </cofactor>
</comment>
<keyword evidence="7 10" id="KW-0238">DNA-binding</keyword>
<keyword evidence="12" id="KW-1185">Reference proteome</keyword>
<evidence type="ECO:0000256" key="3">
    <source>
        <dbReference type="ARBA" id="ARBA00022759"/>
    </source>
</evidence>
<evidence type="ECO:0000256" key="2">
    <source>
        <dbReference type="ARBA" id="ARBA00022723"/>
    </source>
</evidence>
<comment type="similarity">
    <text evidence="10">Belongs to the CRISPR-associated endonuclease Cas1 family.</text>
</comment>
<accession>A0A1T5MQ98</accession>
<dbReference type="GO" id="GO:0046872">
    <property type="term" value="F:metal ion binding"/>
    <property type="evidence" value="ECO:0007669"/>
    <property type="project" value="UniProtKB-UniRule"/>
</dbReference>
<evidence type="ECO:0000313" key="11">
    <source>
        <dbReference type="EMBL" id="SKC90410.1"/>
    </source>
</evidence>
<gene>
    <name evidence="10" type="primary">cas1</name>
    <name evidence="11" type="ORF">SAMN02194393_05157</name>
</gene>
<keyword evidence="4 10" id="KW-0378">Hydrolase</keyword>
<comment type="function">
    <text evidence="10">CRISPR (clustered regularly interspaced short palindromic repeat), is an adaptive immune system that provides protection against mobile genetic elements (viruses, transposable elements and conjugative plasmids). CRISPR clusters contain spacers, sequences complementary to antecedent mobile elements, and target invading nucleic acids. CRISPR clusters are transcribed and processed into CRISPR RNA (crRNA). Acts as a dsDNA endonuclease. Involved in the integration of spacer DNA into the CRISPR cassette.</text>
</comment>
<sequence>MSIVLLTEASKVMIKNGRLEIKKDETSIYLNIEDIEALVIESLQVTLTPSAILYVSKNKVPLIFCNKKHHPQCFCLDLYNHFEVSKRIHEQVKWEGSKKILVWQKIIISKLKNQKELLKELGANACSIKKLKKYIKNVKMSNSIEGISSCEAIAARIYFKSLFFKEFRRKDENIVNEGLNYGYSLLRAYISIIITSKGLHPSLGICHNSRFNAFNLSDDIIEIFRPIVDYAVLIEYKNTKEFTNDFRKHLLKVMCQKVVFNNKVVSLKRGIELFIDSMLKYFNEDEKLKIPKLDVMLYEY</sequence>
<dbReference type="EMBL" id="FUZT01000022">
    <property type="protein sequence ID" value="SKC90410.1"/>
    <property type="molecule type" value="Genomic_DNA"/>
</dbReference>
<dbReference type="InterPro" id="IPR050646">
    <property type="entry name" value="Cas1"/>
</dbReference>
<dbReference type="STRING" id="36842.SAMN02194393_05157"/>
<dbReference type="EC" id="3.1.-.-" evidence="10"/>
<organism evidence="11 12">
    <name type="scientific">Maledivibacter halophilus</name>
    <dbReference type="NCBI Taxonomy" id="36842"/>
    <lineage>
        <taxon>Bacteria</taxon>
        <taxon>Bacillati</taxon>
        <taxon>Bacillota</taxon>
        <taxon>Clostridia</taxon>
        <taxon>Peptostreptococcales</taxon>
        <taxon>Caminicellaceae</taxon>
        <taxon>Maledivibacter</taxon>
    </lineage>
</organism>
<evidence type="ECO:0000256" key="5">
    <source>
        <dbReference type="ARBA" id="ARBA00022842"/>
    </source>
</evidence>
<dbReference type="Gene3D" id="1.20.120.920">
    <property type="entry name" value="CRISPR-associated endonuclease Cas1, C-terminal domain"/>
    <property type="match status" value="1"/>
</dbReference>
<dbReference type="InterPro" id="IPR042206">
    <property type="entry name" value="CRISPR-assoc_Cas1_C"/>
</dbReference>
<dbReference type="GO" id="GO:0051607">
    <property type="term" value="P:defense response to virus"/>
    <property type="evidence" value="ECO:0007669"/>
    <property type="project" value="UniProtKB-UniRule"/>
</dbReference>
<dbReference type="NCBIfam" id="TIGR03639">
    <property type="entry name" value="cas1_NMENI"/>
    <property type="match status" value="1"/>
</dbReference>
<dbReference type="GO" id="GO:0016787">
    <property type="term" value="F:hydrolase activity"/>
    <property type="evidence" value="ECO:0007669"/>
    <property type="project" value="UniProtKB-KW"/>
</dbReference>
<keyword evidence="2 10" id="KW-0479">Metal-binding</keyword>
<dbReference type="NCBIfam" id="TIGR00287">
    <property type="entry name" value="cas1"/>
    <property type="match status" value="1"/>
</dbReference>
<keyword evidence="6 10" id="KW-0051">Antiviral defense</keyword>
<keyword evidence="3 10" id="KW-0255">Endonuclease</keyword>
<feature type="binding site" evidence="10">
    <location>
        <position position="151"/>
    </location>
    <ligand>
        <name>Mn(2+)</name>
        <dbReference type="ChEBI" id="CHEBI:29035"/>
    </ligand>
</feature>
<name>A0A1T5MQ98_9FIRM</name>
<dbReference type="RefSeq" id="WP_079495748.1">
    <property type="nucleotide sequence ID" value="NZ_FUZT01000022.1"/>
</dbReference>
<dbReference type="InterPro" id="IPR002729">
    <property type="entry name" value="CRISPR-assoc_Cas1"/>
</dbReference>